<accession>A0A8J6BIX4</accession>
<comment type="subcellular location">
    <subcellularLocation>
        <location evidence="1">Nucleus</location>
    </subcellularLocation>
</comment>
<evidence type="ECO:0000313" key="8">
    <source>
        <dbReference type="Proteomes" id="UP000770717"/>
    </source>
</evidence>
<keyword evidence="3" id="KW-0238">DNA-binding</keyword>
<keyword evidence="2" id="KW-0805">Transcription regulation</keyword>
<dbReference type="Proteomes" id="UP000770717">
    <property type="component" value="Unassembled WGS sequence"/>
</dbReference>
<evidence type="ECO:0000256" key="6">
    <source>
        <dbReference type="ARBA" id="ARBA00023242"/>
    </source>
</evidence>
<dbReference type="GO" id="GO:0000981">
    <property type="term" value="F:DNA-binding transcription factor activity, RNA polymerase II-specific"/>
    <property type="evidence" value="ECO:0007669"/>
    <property type="project" value="TreeGrafter"/>
</dbReference>
<keyword evidence="6" id="KW-0539">Nucleus</keyword>
<evidence type="ECO:0000313" key="7">
    <source>
        <dbReference type="EMBL" id="KAG9460873.1"/>
    </source>
</evidence>
<keyword evidence="8" id="KW-1185">Reference proteome</keyword>
<dbReference type="PANTHER" id="PTHR46062:SF3">
    <property type="entry name" value="STEROL REGULATORY ELEMENT-BINDING PROTEIN 2"/>
    <property type="match status" value="1"/>
</dbReference>
<dbReference type="GO" id="GO:0005634">
    <property type="term" value="C:nucleus"/>
    <property type="evidence" value="ECO:0007669"/>
    <property type="project" value="UniProtKB-SubCell"/>
</dbReference>
<evidence type="ECO:0000256" key="1">
    <source>
        <dbReference type="ARBA" id="ARBA00004123"/>
    </source>
</evidence>
<gene>
    <name evidence="7" type="ORF">GDO78_018984</name>
</gene>
<reference evidence="7" key="1">
    <citation type="thesis" date="2020" institute="ProQuest LLC" country="789 East Eisenhower Parkway, Ann Arbor, MI, USA">
        <title>Comparative Genomics and Chromosome Evolution.</title>
        <authorList>
            <person name="Mudd A.B."/>
        </authorList>
    </citation>
    <scope>NUCLEOTIDE SEQUENCE</scope>
    <source>
        <strain evidence="7">HN-11 Male</strain>
        <tissue evidence="7">Kidney and liver</tissue>
    </source>
</reference>
<evidence type="ECO:0000256" key="3">
    <source>
        <dbReference type="ARBA" id="ARBA00023125"/>
    </source>
</evidence>
<keyword evidence="4" id="KW-0010">Activator</keyword>
<dbReference type="GO" id="GO:0010886">
    <property type="term" value="P:positive regulation of cholesterol storage"/>
    <property type="evidence" value="ECO:0007669"/>
    <property type="project" value="TreeGrafter"/>
</dbReference>
<dbReference type="GO" id="GO:0000978">
    <property type="term" value="F:RNA polymerase II cis-regulatory region sequence-specific DNA binding"/>
    <property type="evidence" value="ECO:0007669"/>
    <property type="project" value="TreeGrafter"/>
</dbReference>
<keyword evidence="5" id="KW-0804">Transcription</keyword>
<evidence type="ECO:0000256" key="4">
    <source>
        <dbReference type="ARBA" id="ARBA00023159"/>
    </source>
</evidence>
<organism evidence="7 8">
    <name type="scientific">Eleutherodactylus coqui</name>
    <name type="common">Puerto Rican coqui</name>
    <dbReference type="NCBI Taxonomy" id="57060"/>
    <lineage>
        <taxon>Eukaryota</taxon>
        <taxon>Metazoa</taxon>
        <taxon>Chordata</taxon>
        <taxon>Craniata</taxon>
        <taxon>Vertebrata</taxon>
        <taxon>Euteleostomi</taxon>
        <taxon>Amphibia</taxon>
        <taxon>Batrachia</taxon>
        <taxon>Anura</taxon>
        <taxon>Neobatrachia</taxon>
        <taxon>Hyloidea</taxon>
        <taxon>Eleutherodactylidae</taxon>
        <taxon>Eleutherodactylinae</taxon>
        <taxon>Eleutherodactylus</taxon>
        <taxon>Eleutherodactylus</taxon>
    </lineage>
</organism>
<proteinExistence type="predicted"/>
<evidence type="ECO:0000256" key="5">
    <source>
        <dbReference type="ARBA" id="ARBA00023163"/>
    </source>
</evidence>
<dbReference type="AlphaFoldDB" id="A0A8J6BIX4"/>
<dbReference type="EMBL" id="WNTK01035222">
    <property type="protein sequence ID" value="KAG9460873.1"/>
    <property type="molecule type" value="Genomic_DNA"/>
</dbReference>
<sequence>MLQFVSNQVGEFPDLFEDQLCSSYQGTAAMDTGLPKTYNQAQPQNYPTITPQPVVSVKSSVQNTPQRTTPVLQPRPVLQSPPQHQLQQTVMLTPTFSTAPQTRIIQQPLIYQNAATTSFQVLQSQVPSLMTTQMQPLTIQQQVQTVQAQRVIAQAANGTIQTLSPATQATIQTLTPATVQAVTPQVQQVPVSVWLQLY</sequence>
<dbReference type="PANTHER" id="PTHR46062">
    <property type="entry name" value="STEROL REGULATORY ELEMENT-BINDING PROTEIN"/>
    <property type="match status" value="1"/>
</dbReference>
<dbReference type="GO" id="GO:0045944">
    <property type="term" value="P:positive regulation of transcription by RNA polymerase II"/>
    <property type="evidence" value="ECO:0007669"/>
    <property type="project" value="TreeGrafter"/>
</dbReference>
<evidence type="ECO:0000256" key="2">
    <source>
        <dbReference type="ARBA" id="ARBA00023015"/>
    </source>
</evidence>
<dbReference type="OrthoDB" id="10452223at2759"/>
<comment type="caution">
    <text evidence="7">The sequence shown here is derived from an EMBL/GenBank/DDBJ whole genome shotgun (WGS) entry which is preliminary data.</text>
</comment>
<name>A0A8J6BIX4_ELECQ</name>
<protein>
    <submittedName>
        <fullName evidence="7">Uncharacterized protein</fullName>
    </submittedName>
</protein>